<accession>A0A7W7SJ20</accession>
<reference evidence="2 3" key="1">
    <citation type="submission" date="2020-08" db="EMBL/GenBank/DDBJ databases">
        <title>Sequencing the genomes of 1000 actinobacteria strains.</title>
        <authorList>
            <person name="Klenk H.-P."/>
        </authorList>
    </citation>
    <scope>NUCLEOTIDE SEQUENCE [LARGE SCALE GENOMIC DNA]</scope>
    <source>
        <strain evidence="2 3">DSM 44786</strain>
    </source>
</reference>
<comment type="caution">
    <text evidence="2">The sequence shown here is derived from an EMBL/GenBank/DDBJ whole genome shotgun (WGS) entry which is preliminary data.</text>
</comment>
<dbReference type="Proteomes" id="UP000573327">
    <property type="component" value="Unassembled WGS sequence"/>
</dbReference>
<keyword evidence="3" id="KW-1185">Reference proteome</keyword>
<evidence type="ECO:0000313" key="2">
    <source>
        <dbReference type="EMBL" id="MBB4951384.1"/>
    </source>
</evidence>
<organism evidence="2 3">
    <name type="scientific">Kitasatospora gansuensis</name>
    <dbReference type="NCBI Taxonomy" id="258050"/>
    <lineage>
        <taxon>Bacteria</taxon>
        <taxon>Bacillati</taxon>
        <taxon>Actinomycetota</taxon>
        <taxon>Actinomycetes</taxon>
        <taxon>Kitasatosporales</taxon>
        <taxon>Streptomycetaceae</taxon>
        <taxon>Kitasatospora</taxon>
    </lineage>
</organism>
<protein>
    <submittedName>
        <fullName evidence="2">Uncharacterized protein</fullName>
    </submittedName>
</protein>
<feature type="region of interest" description="Disordered" evidence="1">
    <location>
        <begin position="163"/>
        <end position="194"/>
    </location>
</feature>
<sequence length="1291" mass="139717">MPTTQNLLFTTLPQGRADGRLRLSVFVSPRLRPDGGRGTLADFPDLADWPATVAAMDWQVELDGVPHPTTVSTPAEAAPQSGLWRGLFPAGTPVAAHTPADYADRQVSGYSTADALGQVRAIWQAALAAGPTELPGDEQLLRTVAAATGVDLGWLDLVLGQIADRPQPPEGGPDPAPPGDLDELPDFQPGDGEGRIIEARGQRYPREAAWLREQAERAAAWQDHLDAVETHRQLVARLRGTTDPGQLDQGGLRGLYAVRDHHRPAVPTPPEAPHVPVVLPEQDLHRLLALLGGHPAVLRRLGLIVDLELDAPAGQSGTVRAVPQWTPQLAGAGPDHCPVTRLDPAADTFTAATGPGDLIERGFLRLTEPDGSPRATPVVADPDGAALATVGAVEGLVRRTLWRDPDEGQGRDGLPALRTAGFSLALDRRAARLTDAFGRARDLEAAGLGGAELTAEDLTRGYRVDVLDTTTGRDGPWRSLTWRQRRYSATGAADFTVLEEGYVQPVATGNGDAGSDPGGPLRIGESLFLWQGWNLAVPRPGTPIDAKDRVGAAAPADGTGPLALAHASRVVPGTLPPLRFGRAYRFRLRAVDLAGGGPALADPLPDGLPAVTEDLRYTRYDPVRPPELLARAARGPGETVERLVLRSDYERQPVPAVTDRHVVPPRAAQLLAEQHGLLDRDGRPDPAAYALLAELEGGSYAALPEARPDPEFPDVVYLDADRLPMVYLPDPLAKAATLRGLPGRPGTLRISTAPAEGDSWPRLRPFRLELREGPKGARWYAHERLLVVWLPKAARAEVELSSGLERADLELLGVWQWAREAGLATPALTRAALRGQVWTLTPVRRLSLVHAVRRPLRQPRFARLAPDRRAGESFCRLVGRLNFSRISTGRVDLVARWTEQVDPGQGNVRAAAGGPEPVADPYTRECETTLSVPLDHGPQHAGRLELAPEQEFGDTRHRRITYHAVATTAFREYFDPDDPGPYTRRSPDLVLDVPASARPVPPKLLYAVPTFGWREHGDLAAESQVGSTRRGLGLRLYLDRPWYSSGDGELLGVLLAPDGQQLDGEVGAFTSQWGTDPVQFGRPLSSDRPAAEHFRSATRRGAGLRLEELPNRRIAVAGHPVAFDPERKLWYCDLVLDPVPGGRPEEQPYHPFLRLALARWQPSAVPLYELSRAVVADFLQLAPDRYATAVPGAAGSSLLVTLAGAAQREPQQAQLVQARVELRDPLVPDPDLGWSPAGEPVTLPWDGRVWTGEVPLPDGYRPGAARLVLEETELHPPYREGRLVHLDILPI</sequence>
<name>A0A7W7SJ20_9ACTN</name>
<dbReference type="EMBL" id="JACHJR010000001">
    <property type="protein sequence ID" value="MBB4951384.1"/>
    <property type="molecule type" value="Genomic_DNA"/>
</dbReference>
<gene>
    <name evidence="2" type="ORF">F4556_006919</name>
</gene>
<dbReference type="RefSeq" id="WP_184923292.1">
    <property type="nucleotide sequence ID" value="NZ_JACHJR010000001.1"/>
</dbReference>
<evidence type="ECO:0000256" key="1">
    <source>
        <dbReference type="SAM" id="MobiDB-lite"/>
    </source>
</evidence>
<evidence type="ECO:0000313" key="3">
    <source>
        <dbReference type="Proteomes" id="UP000573327"/>
    </source>
</evidence>
<proteinExistence type="predicted"/>
<feature type="compositionally biased region" description="Pro residues" evidence="1">
    <location>
        <begin position="166"/>
        <end position="178"/>
    </location>
</feature>